<dbReference type="AlphaFoldDB" id="D0GKS0"/>
<dbReference type="Proteomes" id="UP000004226">
    <property type="component" value="Unassembled WGS sequence"/>
</dbReference>
<keyword evidence="3" id="KW-1185">Reference proteome</keyword>
<evidence type="ECO:0000313" key="2">
    <source>
        <dbReference type="EMBL" id="EEY35299.1"/>
    </source>
</evidence>
<protein>
    <recommendedName>
        <fullName evidence="1">DUF7336 domain-containing protein</fullName>
    </recommendedName>
</protein>
<gene>
    <name evidence="2" type="ORF">HMPREF0554_2189</name>
</gene>
<organism evidence="2 3">
    <name type="scientific">Pseudoleptotrichia goodfellowii F0264</name>
    <dbReference type="NCBI Taxonomy" id="596323"/>
    <lineage>
        <taxon>Bacteria</taxon>
        <taxon>Fusobacteriati</taxon>
        <taxon>Fusobacteriota</taxon>
        <taxon>Fusobacteriia</taxon>
        <taxon>Fusobacteriales</taxon>
        <taxon>Leptotrichiaceae</taxon>
        <taxon>Pseudoleptotrichia</taxon>
    </lineage>
</organism>
<evidence type="ECO:0000259" key="1">
    <source>
        <dbReference type="Pfam" id="PF24024"/>
    </source>
</evidence>
<dbReference type="InterPro" id="IPR055760">
    <property type="entry name" value="DUF7336"/>
</dbReference>
<reference evidence="2 3" key="1">
    <citation type="submission" date="2009-10" db="EMBL/GenBank/DDBJ databases">
        <authorList>
            <person name="Harkins D.M."/>
            <person name="Madupu R."/>
            <person name="Durkin A.S."/>
            <person name="Torralba M."/>
            <person name="Methe B."/>
            <person name="Sutton G.G."/>
            <person name="Strausberg R.L."/>
            <person name="Nelson K.E."/>
        </authorList>
    </citation>
    <scope>NUCLEOTIDE SEQUENCE [LARGE SCALE GENOMIC DNA]</scope>
    <source>
        <strain evidence="2 3">F0264</strain>
    </source>
</reference>
<dbReference type="Pfam" id="PF24024">
    <property type="entry name" value="DUF7336"/>
    <property type="match status" value="1"/>
</dbReference>
<accession>D0GKS0</accession>
<sequence length="75" mass="8774">MKFDREKTKVYMLYHINEGKDMKLIGFFSDKEKAGETVKELLSKPGFKDYPQGFKMKAMTIDKSYYAKGFNSKCL</sequence>
<proteinExistence type="predicted"/>
<name>D0GKS0_9FUSO</name>
<evidence type="ECO:0000313" key="3">
    <source>
        <dbReference type="Proteomes" id="UP000004226"/>
    </source>
</evidence>
<dbReference type="RefSeq" id="WP_006807073.1">
    <property type="nucleotide sequence ID" value="NZ_ADAD01000091.1"/>
</dbReference>
<comment type="caution">
    <text evidence="2">The sequence shown here is derived from an EMBL/GenBank/DDBJ whole genome shotgun (WGS) entry which is preliminary data.</text>
</comment>
<feature type="domain" description="DUF7336" evidence="1">
    <location>
        <begin position="9"/>
        <end position="62"/>
    </location>
</feature>
<dbReference type="EMBL" id="ADAD01000091">
    <property type="protein sequence ID" value="EEY35299.1"/>
    <property type="molecule type" value="Genomic_DNA"/>
</dbReference>